<evidence type="ECO:0000259" key="7">
    <source>
        <dbReference type="PROSITE" id="PS50069"/>
    </source>
</evidence>
<gene>
    <name evidence="8" type="ORF">INT45_009406</name>
</gene>
<dbReference type="InterPro" id="IPR059120">
    <property type="entry name" value="Cullin-like_AB"/>
</dbReference>
<evidence type="ECO:0000256" key="6">
    <source>
        <dbReference type="SAM" id="MobiDB-lite"/>
    </source>
</evidence>
<protein>
    <recommendedName>
        <fullName evidence="7">Cullin family profile domain-containing protein</fullName>
    </recommendedName>
</protein>
<evidence type="ECO:0000256" key="2">
    <source>
        <dbReference type="ARBA" id="ARBA00022499"/>
    </source>
</evidence>
<dbReference type="InterPro" id="IPR045093">
    <property type="entry name" value="Cullin"/>
</dbReference>
<dbReference type="SUPFAM" id="SSF75632">
    <property type="entry name" value="Cullin homology domain"/>
    <property type="match status" value="1"/>
</dbReference>
<sequence>MNVDHDLTQSGTSMNATLGSFRRSSQPNKVFIKNFKESPVRELSNNYFEEIWENQRKLLLMIFHNEPIQMSLQLAYEACETVCRYHKSEEVYRRLENELLIHIQQLKTSLSEGLETNNKIFIATLNREWVKLCSSLVLIRNIFMELDRRYLIRATEYSSIIDLGKQLFREHVMESTTLKHHTIKDILALITKDRNGNTIDKGLVRSLMTMLSELNMYTDDFEPEFLNNTRDYYHTEANRLIQEYNIPDYLLHANQRYKEEGEERIQSYLEQTSKTRLLEAVKAQFVYVKIGQILEKGFDTMMDNMEKEPLKILYTSIIHDRGIIHLRTAFSSYIKRRGAELIKDPKQDARMITSLLTYKTKLDEIVHDCFDNDDMFLNALKESFEAFVNSRRSKPAELLAKFIDSKLRASSKQKNVEEDLEQLLDRLLVIFRYLQGKDAFEAFYKRFLSKRLLLSKSASNDLEKSVLSRLKTECGSGFTKNLEAMFKDIEVSTDLNNEFKSSEQYPRNLDMVFQVNVLAQGIWPTYSMCEFTLPPQMLQCQTSFEEFYPTKFTGRRLTWQNSLASCTVKASFPSGTKDLTVSLLQTTVLVLFNDNDILSYMDIAQATNMEEKELKRTLQSLACGQHKLLLKESSGMDIQMSDTFKYNSDFTATSVRLKINVLQQEQSGEERKATETKVLVDRQHQLEAAIVRVMKAKRKLNHTDLMSELFSQVRFPLESTDIKKRIETLIDREYLARDEENPSTYIYK</sequence>
<dbReference type="InterPro" id="IPR016159">
    <property type="entry name" value="Cullin_repeat-like_dom_sf"/>
</dbReference>
<reference evidence="8 9" key="1">
    <citation type="submission" date="2020-12" db="EMBL/GenBank/DDBJ databases">
        <title>Metabolic potential, ecology and presence of endohyphal bacteria is reflected in genomic diversity of Mucoromycotina.</title>
        <authorList>
            <person name="Muszewska A."/>
            <person name="Okrasinska A."/>
            <person name="Steczkiewicz K."/>
            <person name="Drgas O."/>
            <person name="Orlowska M."/>
            <person name="Perlinska-Lenart U."/>
            <person name="Aleksandrzak-Piekarczyk T."/>
            <person name="Szatraj K."/>
            <person name="Zielenkiewicz U."/>
            <person name="Pilsyk S."/>
            <person name="Malc E."/>
            <person name="Mieczkowski P."/>
            <person name="Kruszewska J.S."/>
            <person name="Biernat P."/>
            <person name="Pawlowska J."/>
        </authorList>
    </citation>
    <scope>NUCLEOTIDE SEQUENCE [LARGE SCALE GENOMIC DNA]</scope>
    <source>
        <strain evidence="8 9">CBS 142.35</strain>
    </source>
</reference>
<dbReference type="AlphaFoldDB" id="A0A8H7VDX9"/>
<dbReference type="InterPro" id="IPR036388">
    <property type="entry name" value="WH-like_DNA-bd_sf"/>
</dbReference>
<feature type="domain" description="Cullin family profile" evidence="7">
    <location>
        <begin position="394"/>
        <end position="622"/>
    </location>
</feature>
<dbReference type="FunFam" id="1.20.1310.10:FF:000001">
    <property type="entry name" value="Cullin 3"/>
    <property type="match status" value="1"/>
</dbReference>
<keyword evidence="2" id="KW-1017">Isopeptide bond</keyword>
<dbReference type="OrthoDB" id="27073at2759"/>
<evidence type="ECO:0000313" key="9">
    <source>
        <dbReference type="Proteomes" id="UP000646827"/>
    </source>
</evidence>
<organism evidence="8 9">
    <name type="scientific">Circinella minor</name>
    <dbReference type="NCBI Taxonomy" id="1195481"/>
    <lineage>
        <taxon>Eukaryota</taxon>
        <taxon>Fungi</taxon>
        <taxon>Fungi incertae sedis</taxon>
        <taxon>Mucoromycota</taxon>
        <taxon>Mucoromycotina</taxon>
        <taxon>Mucoromycetes</taxon>
        <taxon>Mucorales</taxon>
        <taxon>Lichtheimiaceae</taxon>
        <taxon>Circinella</taxon>
    </lineage>
</organism>
<dbReference type="PROSITE" id="PS50069">
    <property type="entry name" value="CULLIN_2"/>
    <property type="match status" value="1"/>
</dbReference>
<evidence type="ECO:0000313" key="8">
    <source>
        <dbReference type="EMBL" id="KAG2216875.1"/>
    </source>
</evidence>
<feature type="region of interest" description="Disordered" evidence="6">
    <location>
        <begin position="1"/>
        <end position="21"/>
    </location>
</feature>
<evidence type="ECO:0000256" key="4">
    <source>
        <dbReference type="PROSITE-ProRule" id="PRU00330"/>
    </source>
</evidence>
<dbReference type="GO" id="GO:0031625">
    <property type="term" value="F:ubiquitin protein ligase binding"/>
    <property type="evidence" value="ECO:0007669"/>
    <property type="project" value="InterPro"/>
</dbReference>
<dbReference type="Gene3D" id="3.30.230.130">
    <property type="entry name" value="Cullin, Chain C, Domain 2"/>
    <property type="match status" value="1"/>
</dbReference>
<dbReference type="Proteomes" id="UP000646827">
    <property type="component" value="Unassembled WGS sequence"/>
</dbReference>
<proteinExistence type="inferred from homology"/>
<dbReference type="InterPro" id="IPR001373">
    <property type="entry name" value="Cullin_N"/>
</dbReference>
<dbReference type="Pfam" id="PF26557">
    <property type="entry name" value="Cullin_AB"/>
    <property type="match status" value="1"/>
</dbReference>
<keyword evidence="9" id="KW-1185">Reference proteome</keyword>
<name>A0A8H7VDX9_9FUNG</name>
<dbReference type="SUPFAM" id="SSF46785">
    <property type="entry name" value="Winged helix' DNA-binding domain"/>
    <property type="match status" value="1"/>
</dbReference>
<dbReference type="EMBL" id="JAEPRB010000350">
    <property type="protein sequence ID" value="KAG2216875.1"/>
    <property type="molecule type" value="Genomic_DNA"/>
</dbReference>
<dbReference type="InterPro" id="IPR036317">
    <property type="entry name" value="Cullin_homology_sf"/>
</dbReference>
<comment type="caution">
    <text evidence="8">The sequence shown here is derived from an EMBL/GenBank/DDBJ whole genome shotgun (WGS) entry which is preliminary data.</text>
</comment>
<dbReference type="FunFam" id="1.20.1310.10:FF:000002">
    <property type="entry name" value="cullin-3 isoform X1"/>
    <property type="match status" value="1"/>
</dbReference>
<dbReference type="SMART" id="SM00884">
    <property type="entry name" value="Cullin_Nedd8"/>
    <property type="match status" value="1"/>
</dbReference>
<accession>A0A8H7VDX9</accession>
<evidence type="ECO:0000256" key="1">
    <source>
        <dbReference type="ARBA" id="ARBA00006019"/>
    </source>
</evidence>
<dbReference type="InterPro" id="IPR016158">
    <property type="entry name" value="Cullin_homology"/>
</dbReference>
<dbReference type="Pfam" id="PF10557">
    <property type="entry name" value="Cullin_Nedd8"/>
    <property type="match status" value="1"/>
</dbReference>
<dbReference type="SMART" id="SM00182">
    <property type="entry name" value="CULLIN"/>
    <property type="match status" value="1"/>
</dbReference>
<dbReference type="Gene3D" id="1.20.1310.10">
    <property type="entry name" value="Cullin Repeats"/>
    <property type="match status" value="4"/>
</dbReference>
<dbReference type="Gene3D" id="1.10.10.10">
    <property type="entry name" value="Winged helix-like DNA-binding domain superfamily/Winged helix DNA-binding domain"/>
    <property type="match status" value="1"/>
</dbReference>
<evidence type="ECO:0000256" key="5">
    <source>
        <dbReference type="RuleBase" id="RU003829"/>
    </source>
</evidence>
<feature type="compositionally biased region" description="Polar residues" evidence="6">
    <location>
        <begin position="8"/>
        <end position="21"/>
    </location>
</feature>
<dbReference type="PANTHER" id="PTHR11932">
    <property type="entry name" value="CULLIN"/>
    <property type="match status" value="1"/>
</dbReference>
<dbReference type="Pfam" id="PF00888">
    <property type="entry name" value="Cullin"/>
    <property type="match status" value="1"/>
</dbReference>
<dbReference type="FunFam" id="1.10.10.10:FF:000050">
    <property type="entry name" value="Cullin 4B"/>
    <property type="match status" value="1"/>
</dbReference>
<comment type="similarity">
    <text evidence="1 4 5">Belongs to the cullin family.</text>
</comment>
<dbReference type="InterPro" id="IPR036390">
    <property type="entry name" value="WH_DNA-bd_sf"/>
</dbReference>
<dbReference type="GO" id="GO:0006511">
    <property type="term" value="P:ubiquitin-dependent protein catabolic process"/>
    <property type="evidence" value="ECO:0007669"/>
    <property type="project" value="InterPro"/>
</dbReference>
<evidence type="ECO:0000256" key="3">
    <source>
        <dbReference type="ARBA" id="ARBA00022843"/>
    </source>
</evidence>
<keyword evidence="3" id="KW-0832">Ubl conjugation</keyword>
<dbReference type="SUPFAM" id="SSF74788">
    <property type="entry name" value="Cullin repeat-like"/>
    <property type="match status" value="1"/>
</dbReference>
<dbReference type="InterPro" id="IPR019559">
    <property type="entry name" value="Cullin_neddylation_domain"/>
</dbReference>